<dbReference type="AlphaFoldDB" id="A0A7R8WQG9"/>
<dbReference type="Gene3D" id="3.40.50.2000">
    <property type="entry name" value="Glycogen Phosphorylase B"/>
    <property type="match status" value="1"/>
</dbReference>
<accession>A0A7R8WQG9</accession>
<evidence type="ECO:0000313" key="1">
    <source>
        <dbReference type="EMBL" id="CAD7236207.1"/>
    </source>
</evidence>
<dbReference type="InterPro" id="IPR007507">
    <property type="entry name" value="Glycos_transf_N"/>
</dbReference>
<protein>
    <submittedName>
        <fullName evidence="1">Uncharacterized protein</fullName>
    </submittedName>
</protein>
<dbReference type="PANTHER" id="PTHR42755">
    <property type="entry name" value="3-DEOXY-MANNO-OCTULOSONATE CYTIDYLYLTRANSFERASE"/>
    <property type="match status" value="1"/>
</dbReference>
<dbReference type="OrthoDB" id="308383at2759"/>
<dbReference type="InterPro" id="IPR038107">
    <property type="entry name" value="Glycos_transf_N_sf"/>
</dbReference>
<reference evidence="1" key="1">
    <citation type="submission" date="2020-11" db="EMBL/GenBank/DDBJ databases">
        <authorList>
            <person name="Tran Van P."/>
        </authorList>
    </citation>
    <scope>NUCLEOTIDE SEQUENCE</scope>
</reference>
<dbReference type="GO" id="GO:0016740">
    <property type="term" value="F:transferase activity"/>
    <property type="evidence" value="ECO:0007669"/>
    <property type="project" value="InterPro"/>
</dbReference>
<dbReference type="GO" id="GO:0005886">
    <property type="term" value="C:plasma membrane"/>
    <property type="evidence" value="ECO:0007669"/>
    <property type="project" value="TreeGrafter"/>
</dbReference>
<dbReference type="Pfam" id="PF04413">
    <property type="entry name" value="Glycos_transf_N"/>
    <property type="match status" value="1"/>
</dbReference>
<name>A0A7R8WQG9_9CRUS</name>
<dbReference type="Gene3D" id="3.40.50.11720">
    <property type="entry name" value="3-Deoxy-D-manno-octulosonic-acid transferase, N-terminal domain"/>
    <property type="match status" value="1"/>
</dbReference>
<feature type="non-terminal residue" evidence="1">
    <location>
        <position position="177"/>
    </location>
</feature>
<sequence>MTATTPTGSAQVSRLFGDRVDHVYFPYDLPHVVRRFMRTVQPRILVLMETELWPNCLKYCHLYGVPVVVANARLSQSSLDGYLKVKPLLAPLLKTARVVAAQSDEDRQRFVSLGAAPDTVIVTGNVKSDVQVADEDRAQGAALRGLIGKGRPVWIAASTHDGEEPLVLAAFKQIQRQ</sequence>
<dbReference type="SUPFAM" id="SSF53756">
    <property type="entry name" value="UDP-Glycosyltransferase/glycogen phosphorylase"/>
    <property type="match status" value="1"/>
</dbReference>
<dbReference type="PANTHER" id="PTHR42755:SF1">
    <property type="entry name" value="3-DEOXY-D-MANNO-OCTULOSONIC ACID TRANSFERASE, MITOCHONDRIAL-RELATED"/>
    <property type="match status" value="1"/>
</dbReference>
<dbReference type="InterPro" id="IPR039901">
    <property type="entry name" value="Kdotransferase"/>
</dbReference>
<dbReference type="EMBL" id="OB677246">
    <property type="protein sequence ID" value="CAD7236207.1"/>
    <property type="molecule type" value="Genomic_DNA"/>
</dbReference>
<organism evidence="1">
    <name type="scientific">Cyprideis torosa</name>
    <dbReference type="NCBI Taxonomy" id="163714"/>
    <lineage>
        <taxon>Eukaryota</taxon>
        <taxon>Metazoa</taxon>
        <taxon>Ecdysozoa</taxon>
        <taxon>Arthropoda</taxon>
        <taxon>Crustacea</taxon>
        <taxon>Oligostraca</taxon>
        <taxon>Ostracoda</taxon>
        <taxon>Podocopa</taxon>
        <taxon>Podocopida</taxon>
        <taxon>Cytherocopina</taxon>
        <taxon>Cytheroidea</taxon>
        <taxon>Cytherideidae</taxon>
        <taxon>Cyprideis</taxon>
    </lineage>
</organism>
<dbReference type="GO" id="GO:0009245">
    <property type="term" value="P:lipid A biosynthetic process"/>
    <property type="evidence" value="ECO:0007669"/>
    <property type="project" value="TreeGrafter"/>
</dbReference>
<proteinExistence type="predicted"/>
<gene>
    <name evidence="1" type="ORF">CTOB1V02_LOCUS14022</name>
</gene>